<organism evidence="3 4">
    <name type="scientific">Gigaspora margarita</name>
    <dbReference type="NCBI Taxonomy" id="4874"/>
    <lineage>
        <taxon>Eukaryota</taxon>
        <taxon>Fungi</taxon>
        <taxon>Fungi incertae sedis</taxon>
        <taxon>Mucoromycota</taxon>
        <taxon>Glomeromycotina</taxon>
        <taxon>Glomeromycetes</taxon>
        <taxon>Diversisporales</taxon>
        <taxon>Gigasporaceae</taxon>
        <taxon>Gigaspora</taxon>
    </lineage>
</organism>
<evidence type="ECO:0000313" key="4">
    <source>
        <dbReference type="Proteomes" id="UP000789901"/>
    </source>
</evidence>
<dbReference type="InterPro" id="IPR045010">
    <property type="entry name" value="MDR_fam"/>
</dbReference>
<feature type="domain" description="Enoyl reductase (ER)" evidence="2">
    <location>
        <begin position="19"/>
        <end position="281"/>
    </location>
</feature>
<dbReference type="InterPro" id="IPR036291">
    <property type="entry name" value="NAD(P)-bd_dom_sf"/>
</dbReference>
<proteinExistence type="predicted"/>
<evidence type="ECO:0000256" key="1">
    <source>
        <dbReference type="ARBA" id="ARBA00023002"/>
    </source>
</evidence>
<dbReference type="SUPFAM" id="SSF50129">
    <property type="entry name" value="GroES-like"/>
    <property type="match status" value="1"/>
</dbReference>
<protein>
    <submittedName>
        <fullName evidence="3">43122_t:CDS:1</fullName>
    </submittedName>
</protein>
<reference evidence="3 4" key="1">
    <citation type="submission" date="2021-06" db="EMBL/GenBank/DDBJ databases">
        <authorList>
            <person name="Kallberg Y."/>
            <person name="Tangrot J."/>
            <person name="Rosling A."/>
        </authorList>
    </citation>
    <scope>NUCLEOTIDE SEQUENCE [LARGE SCALE GENOMIC DNA]</scope>
    <source>
        <strain evidence="3 4">120-4 pot B 10/14</strain>
    </source>
</reference>
<dbReference type="InterPro" id="IPR041694">
    <property type="entry name" value="ADH_N_2"/>
</dbReference>
<gene>
    <name evidence="3" type="ORF">GMARGA_LOCUS18736</name>
</gene>
<comment type="caution">
    <text evidence="3">The sequence shown here is derived from an EMBL/GenBank/DDBJ whole genome shotgun (WGS) entry which is preliminary data.</text>
</comment>
<dbReference type="Gene3D" id="3.40.50.720">
    <property type="entry name" value="NAD(P)-binding Rossmann-like Domain"/>
    <property type="match status" value="1"/>
</dbReference>
<dbReference type="InterPro" id="IPR013149">
    <property type="entry name" value="ADH-like_C"/>
</dbReference>
<dbReference type="Pfam" id="PF16884">
    <property type="entry name" value="ADH_N_2"/>
    <property type="match status" value="1"/>
</dbReference>
<evidence type="ECO:0000313" key="3">
    <source>
        <dbReference type="EMBL" id="CAG8772980.1"/>
    </source>
</evidence>
<evidence type="ECO:0000259" key="2">
    <source>
        <dbReference type="SMART" id="SM00829"/>
    </source>
</evidence>
<dbReference type="EMBL" id="CAJVQB010015181">
    <property type="protein sequence ID" value="CAG8772980.1"/>
    <property type="molecule type" value="Genomic_DNA"/>
</dbReference>
<dbReference type="Gene3D" id="3.90.180.10">
    <property type="entry name" value="Medium-chain alcohol dehydrogenases, catalytic domain"/>
    <property type="match status" value="2"/>
</dbReference>
<dbReference type="InterPro" id="IPR020843">
    <property type="entry name" value="ER"/>
</dbReference>
<name>A0ABN7VHT0_GIGMA</name>
<dbReference type="Pfam" id="PF00107">
    <property type="entry name" value="ADH_zinc_N"/>
    <property type="match status" value="1"/>
</dbReference>
<dbReference type="Proteomes" id="UP000789901">
    <property type="component" value="Unassembled WGS sequence"/>
</dbReference>
<accession>A0ABN7VHT0</accession>
<dbReference type="InterPro" id="IPR011032">
    <property type="entry name" value="GroES-like_sf"/>
</dbReference>
<dbReference type="PANTHER" id="PTHR43205">
    <property type="entry name" value="PROSTAGLANDIN REDUCTASE"/>
    <property type="match status" value="1"/>
</dbReference>
<dbReference type="SUPFAM" id="SSF51735">
    <property type="entry name" value="NAD(P)-binding Rossmann-fold domains"/>
    <property type="match status" value="1"/>
</dbReference>
<dbReference type="PANTHER" id="PTHR43205:SF42">
    <property type="entry name" value="ALCOHOL DEHYDROGENASE, ZINC-CONTAINING (AFU_ORTHOLOGUE AFUA_7G04530)"/>
    <property type="match status" value="1"/>
</dbReference>
<sequence length="294" mass="32552">MSLENTRILFVKRPYGLFEPSETFKIVKEPVPSQNDLSNGQLLVKNFYLSLDPAMRGMMNDVRSYTPPLAINELMRGNTVGGNVFIPSQGELGKRKTDETVVISGAAGATGSVVGQIAKLKGARVIGIAGTPDKCAWLVDELGFDVALNYRDPDFAEQLTKATPNYIDVYFDNVGGDILNLCLKRIAKFARIVLCGAISQYNEKAYKGPSNYVSLIAQSGKMEGFIVYNYKDRYQEAVIDLSEWLQQGKIKTRDYVVEGLENAPQALLRLFKGENTGKMLIKISDDDENVKSQL</sequence>
<keyword evidence="4" id="KW-1185">Reference proteome</keyword>
<keyword evidence="1" id="KW-0560">Oxidoreductase</keyword>
<dbReference type="CDD" id="cd05288">
    <property type="entry name" value="PGDH"/>
    <property type="match status" value="1"/>
</dbReference>
<dbReference type="SMART" id="SM00829">
    <property type="entry name" value="PKS_ER"/>
    <property type="match status" value="1"/>
</dbReference>